<keyword evidence="3" id="KW-1185">Reference proteome</keyword>
<sequence>MKKLLFLLIGSSFIIACSEQTEINTGKTHQDYLINSTDSVKIFVREFQDPVNETLFPYPLLLIHGGGPGAIASFDVAVPNGSFGRSLAEKGIKVYLMNIRGWESSTLPKYEESDSTLVIGNHLEAYNDIKSVVDFIKEKDNKDKISLFGWATGGHWGGYFASKNSSDLAHFISLNSLYGTNAPWELKQYFWHEGDTTKFKKGDLFRTSDKQGLVRKWMETIPVANKDEWRDSLVMEGYRKTAVSFGKDTTRMTVPGGYREESFYMSQGRKYWTAENINVPSLIIRTELDFWSRPDDLKAFEQDLPSTVERRIIEIPGTHYVFLDRLEKGKGELIEELVGFLKME</sequence>
<accession>A0A1I7E4C4</accession>
<protein>
    <submittedName>
        <fullName evidence="2">Pimeloyl-ACP methyl ester carboxylesterase</fullName>
    </submittedName>
</protein>
<dbReference type="STRING" id="305507.SAMN04489724_0025"/>
<dbReference type="InterPro" id="IPR000073">
    <property type="entry name" value="AB_hydrolase_1"/>
</dbReference>
<gene>
    <name evidence="2" type="ORF">SAMN04489724_0025</name>
</gene>
<evidence type="ECO:0000313" key="2">
    <source>
        <dbReference type="EMBL" id="SFU18766.1"/>
    </source>
</evidence>
<dbReference type="OrthoDB" id="9780134at2"/>
<dbReference type="Proteomes" id="UP000199673">
    <property type="component" value="Unassembled WGS sequence"/>
</dbReference>
<dbReference type="AlphaFoldDB" id="A0A1I7E4C4"/>
<dbReference type="SUPFAM" id="SSF53474">
    <property type="entry name" value="alpha/beta-Hydrolases"/>
    <property type="match status" value="1"/>
</dbReference>
<dbReference type="Pfam" id="PF00561">
    <property type="entry name" value="Abhydrolase_1"/>
    <property type="match status" value="1"/>
</dbReference>
<dbReference type="PROSITE" id="PS51257">
    <property type="entry name" value="PROKAR_LIPOPROTEIN"/>
    <property type="match status" value="1"/>
</dbReference>
<feature type="domain" description="AB hydrolase-1" evidence="1">
    <location>
        <begin position="59"/>
        <end position="325"/>
    </location>
</feature>
<dbReference type="RefSeq" id="WP_091698009.1">
    <property type="nucleotide sequence ID" value="NZ_FPBF01000010.1"/>
</dbReference>
<evidence type="ECO:0000259" key="1">
    <source>
        <dbReference type="Pfam" id="PF00561"/>
    </source>
</evidence>
<proteinExistence type="predicted"/>
<organism evidence="2 3">
    <name type="scientific">Algoriphagus locisalis</name>
    <dbReference type="NCBI Taxonomy" id="305507"/>
    <lineage>
        <taxon>Bacteria</taxon>
        <taxon>Pseudomonadati</taxon>
        <taxon>Bacteroidota</taxon>
        <taxon>Cytophagia</taxon>
        <taxon>Cytophagales</taxon>
        <taxon>Cyclobacteriaceae</taxon>
        <taxon>Algoriphagus</taxon>
    </lineage>
</organism>
<reference evidence="3" key="1">
    <citation type="submission" date="2016-10" db="EMBL/GenBank/DDBJ databases">
        <authorList>
            <person name="Varghese N."/>
            <person name="Submissions S."/>
        </authorList>
    </citation>
    <scope>NUCLEOTIDE SEQUENCE [LARGE SCALE GENOMIC DNA]</scope>
    <source>
        <strain evidence="3">DSM 23445</strain>
    </source>
</reference>
<dbReference type="InterPro" id="IPR029058">
    <property type="entry name" value="AB_hydrolase_fold"/>
</dbReference>
<name>A0A1I7E4C4_9BACT</name>
<evidence type="ECO:0000313" key="3">
    <source>
        <dbReference type="Proteomes" id="UP000199673"/>
    </source>
</evidence>
<dbReference type="Gene3D" id="3.40.50.1820">
    <property type="entry name" value="alpha/beta hydrolase"/>
    <property type="match status" value="1"/>
</dbReference>
<dbReference type="EMBL" id="FPBF01000010">
    <property type="protein sequence ID" value="SFU18766.1"/>
    <property type="molecule type" value="Genomic_DNA"/>
</dbReference>